<dbReference type="EMBL" id="NBNE01003285">
    <property type="protein sequence ID" value="OWZ08080.1"/>
    <property type="molecule type" value="Genomic_DNA"/>
</dbReference>
<evidence type="ECO:0000313" key="1">
    <source>
        <dbReference type="EMBL" id="OWZ08080.1"/>
    </source>
</evidence>
<name>A0A225VU50_9STRA</name>
<accession>A0A225VU50</accession>
<keyword evidence="2" id="KW-1185">Reference proteome</keyword>
<comment type="caution">
    <text evidence="1">The sequence shown here is derived from an EMBL/GenBank/DDBJ whole genome shotgun (WGS) entry which is preliminary data.</text>
</comment>
<gene>
    <name evidence="1" type="ORF">PHMEG_00019434</name>
</gene>
<evidence type="ECO:0000313" key="2">
    <source>
        <dbReference type="Proteomes" id="UP000198211"/>
    </source>
</evidence>
<dbReference type="Proteomes" id="UP000198211">
    <property type="component" value="Unassembled WGS sequence"/>
</dbReference>
<protein>
    <submittedName>
        <fullName evidence="1">Uncharacterized protein</fullName>
    </submittedName>
</protein>
<dbReference type="OrthoDB" id="119991at2759"/>
<sequence>QDPLQFDLYTFLCSSMLTDTSLDMVFSRTDMVVAWNLMCRSAKAFGIMMEHMEWRDDSLCIYFSHMKMIKVEIDLGIRGMFMPTHLNLQSAQYLH</sequence>
<reference evidence="2" key="1">
    <citation type="submission" date="2017-03" db="EMBL/GenBank/DDBJ databases">
        <title>Phytopthora megakarya and P. palmivora, two closely related causual agents of cacao black pod achieved similar genome size and gene model numbers by different mechanisms.</title>
        <authorList>
            <person name="Ali S."/>
            <person name="Shao J."/>
            <person name="Larry D.J."/>
            <person name="Kronmiller B."/>
            <person name="Shen D."/>
            <person name="Strem M.D."/>
            <person name="Melnick R.L."/>
            <person name="Guiltinan M.J."/>
            <person name="Tyler B.M."/>
            <person name="Meinhardt L.W."/>
            <person name="Bailey B.A."/>
        </authorList>
    </citation>
    <scope>NUCLEOTIDE SEQUENCE [LARGE SCALE GENOMIC DNA]</scope>
    <source>
        <strain evidence="2">zdho120</strain>
    </source>
</reference>
<dbReference type="AlphaFoldDB" id="A0A225VU50"/>
<proteinExistence type="predicted"/>
<feature type="non-terminal residue" evidence="1">
    <location>
        <position position="1"/>
    </location>
</feature>
<organism evidence="1 2">
    <name type="scientific">Phytophthora megakarya</name>
    <dbReference type="NCBI Taxonomy" id="4795"/>
    <lineage>
        <taxon>Eukaryota</taxon>
        <taxon>Sar</taxon>
        <taxon>Stramenopiles</taxon>
        <taxon>Oomycota</taxon>
        <taxon>Peronosporomycetes</taxon>
        <taxon>Peronosporales</taxon>
        <taxon>Peronosporaceae</taxon>
        <taxon>Phytophthora</taxon>
    </lineage>
</organism>